<feature type="compositionally biased region" description="Low complexity" evidence="7">
    <location>
        <begin position="548"/>
        <end position="584"/>
    </location>
</feature>
<proteinExistence type="inferred from homology"/>
<evidence type="ECO:0000256" key="1">
    <source>
        <dbReference type="ARBA" id="ARBA00022741"/>
    </source>
</evidence>
<dbReference type="SMART" id="SM00487">
    <property type="entry name" value="DEXDc"/>
    <property type="match status" value="1"/>
</dbReference>
<dbReference type="Proteomes" id="UP001250858">
    <property type="component" value="Chromosome"/>
</dbReference>
<feature type="compositionally biased region" description="Gly residues" evidence="7">
    <location>
        <begin position="493"/>
        <end position="543"/>
    </location>
</feature>
<dbReference type="Gene3D" id="3.40.50.300">
    <property type="entry name" value="P-loop containing nucleotide triphosphate hydrolases"/>
    <property type="match status" value="2"/>
</dbReference>
<gene>
    <name evidence="11" type="ORF">RGF97_02850</name>
</gene>
<dbReference type="PROSITE" id="PS51195">
    <property type="entry name" value="Q_MOTIF"/>
    <property type="match status" value="1"/>
</dbReference>
<feature type="compositionally biased region" description="Gly residues" evidence="7">
    <location>
        <begin position="587"/>
        <end position="596"/>
    </location>
</feature>
<accession>A0ABY9RRY5</accession>
<evidence type="ECO:0000256" key="4">
    <source>
        <dbReference type="ARBA" id="ARBA00022840"/>
    </source>
</evidence>
<keyword evidence="4" id="KW-0067">ATP-binding</keyword>
<dbReference type="Pfam" id="PF00271">
    <property type="entry name" value="Helicase_C"/>
    <property type="match status" value="1"/>
</dbReference>
<keyword evidence="3 11" id="KW-0347">Helicase</keyword>
<dbReference type="EMBL" id="CP133762">
    <property type="protein sequence ID" value="WMX44009.1"/>
    <property type="molecule type" value="Genomic_DNA"/>
</dbReference>
<evidence type="ECO:0000256" key="3">
    <source>
        <dbReference type="ARBA" id="ARBA00022806"/>
    </source>
</evidence>
<comment type="similarity">
    <text evidence="5">Belongs to the DEAD box helicase family.</text>
</comment>
<dbReference type="InterPro" id="IPR014001">
    <property type="entry name" value="Helicase_ATP-bd"/>
</dbReference>
<dbReference type="InterPro" id="IPR050079">
    <property type="entry name" value="DEAD_box_RNA_helicase"/>
</dbReference>
<evidence type="ECO:0000259" key="8">
    <source>
        <dbReference type="PROSITE" id="PS51192"/>
    </source>
</evidence>
<dbReference type="PROSITE" id="PS51194">
    <property type="entry name" value="HELICASE_CTER"/>
    <property type="match status" value="1"/>
</dbReference>
<protein>
    <submittedName>
        <fullName evidence="11">DEAD/DEAH box helicase</fullName>
        <ecNumber evidence="11">3.6.4.-</ecNumber>
    </submittedName>
</protein>
<dbReference type="PANTHER" id="PTHR47959:SF13">
    <property type="entry name" value="ATP-DEPENDENT RNA HELICASE RHLE"/>
    <property type="match status" value="1"/>
</dbReference>
<dbReference type="InterPro" id="IPR011545">
    <property type="entry name" value="DEAD/DEAH_box_helicase_dom"/>
</dbReference>
<evidence type="ECO:0000256" key="5">
    <source>
        <dbReference type="ARBA" id="ARBA00038437"/>
    </source>
</evidence>
<feature type="domain" description="DEAD-box RNA helicase Q" evidence="10">
    <location>
        <begin position="37"/>
        <end position="65"/>
    </location>
</feature>
<dbReference type="SUPFAM" id="SSF52540">
    <property type="entry name" value="P-loop containing nucleoside triphosphate hydrolases"/>
    <property type="match status" value="1"/>
</dbReference>
<dbReference type="InterPro" id="IPR001650">
    <property type="entry name" value="Helicase_C-like"/>
</dbReference>
<evidence type="ECO:0000313" key="11">
    <source>
        <dbReference type="EMBL" id="WMX44009.1"/>
    </source>
</evidence>
<dbReference type="RefSeq" id="WP_128978213.1">
    <property type="nucleotide sequence ID" value="NZ_CP133762.1"/>
</dbReference>
<dbReference type="EC" id="3.6.4.-" evidence="11"/>
<dbReference type="InterPro" id="IPR014014">
    <property type="entry name" value="RNA_helicase_DEAD_Q_motif"/>
</dbReference>
<feature type="short sequence motif" description="Q motif" evidence="6">
    <location>
        <begin position="37"/>
        <end position="65"/>
    </location>
</feature>
<dbReference type="SMART" id="SM00490">
    <property type="entry name" value="HELICc"/>
    <property type="match status" value="1"/>
</dbReference>
<keyword evidence="1" id="KW-0547">Nucleotide-binding</keyword>
<dbReference type="CDD" id="cd18787">
    <property type="entry name" value="SF2_C_DEAD"/>
    <property type="match status" value="1"/>
</dbReference>
<dbReference type="InterPro" id="IPR027417">
    <property type="entry name" value="P-loop_NTPase"/>
</dbReference>
<evidence type="ECO:0000256" key="2">
    <source>
        <dbReference type="ARBA" id="ARBA00022801"/>
    </source>
</evidence>
<dbReference type="GO" id="GO:0004386">
    <property type="term" value="F:helicase activity"/>
    <property type="evidence" value="ECO:0007669"/>
    <property type="project" value="UniProtKB-KW"/>
</dbReference>
<reference evidence="11 12" key="1">
    <citation type="submission" date="2023-09" db="EMBL/GenBank/DDBJ databases">
        <title>Complete genome of Streptomyces roseicoloratus T14.</title>
        <authorList>
            <person name="Bashizi T."/>
            <person name="Kim M.-J."/>
            <person name="Lee G."/>
            <person name="Tagele S.B."/>
            <person name="Shin J.-H."/>
        </authorList>
    </citation>
    <scope>NUCLEOTIDE SEQUENCE [LARGE SCALE GENOMIC DNA]</scope>
    <source>
        <strain evidence="11 12">T14</strain>
    </source>
</reference>
<feature type="compositionally biased region" description="Basic residues" evidence="7">
    <location>
        <begin position="1"/>
        <end position="10"/>
    </location>
</feature>
<evidence type="ECO:0000256" key="6">
    <source>
        <dbReference type="PROSITE-ProRule" id="PRU00552"/>
    </source>
</evidence>
<dbReference type="CDD" id="cd00268">
    <property type="entry name" value="DEADc"/>
    <property type="match status" value="1"/>
</dbReference>
<evidence type="ECO:0000313" key="12">
    <source>
        <dbReference type="Proteomes" id="UP001250858"/>
    </source>
</evidence>
<evidence type="ECO:0000259" key="9">
    <source>
        <dbReference type="PROSITE" id="PS51194"/>
    </source>
</evidence>
<dbReference type="Pfam" id="PF00270">
    <property type="entry name" value="DEAD"/>
    <property type="match status" value="1"/>
</dbReference>
<keyword evidence="12" id="KW-1185">Reference proteome</keyword>
<feature type="region of interest" description="Disordered" evidence="7">
    <location>
        <begin position="1"/>
        <end position="27"/>
    </location>
</feature>
<dbReference type="PANTHER" id="PTHR47959">
    <property type="entry name" value="ATP-DEPENDENT RNA HELICASE RHLE-RELATED"/>
    <property type="match status" value="1"/>
</dbReference>
<feature type="compositionally biased region" description="Low complexity" evidence="7">
    <location>
        <begin position="437"/>
        <end position="452"/>
    </location>
</feature>
<organism evidence="11 12">
    <name type="scientific">Streptomyces roseicoloratus</name>
    <dbReference type="NCBI Taxonomy" id="2508722"/>
    <lineage>
        <taxon>Bacteria</taxon>
        <taxon>Bacillati</taxon>
        <taxon>Actinomycetota</taxon>
        <taxon>Actinomycetes</taxon>
        <taxon>Kitasatosporales</taxon>
        <taxon>Streptomycetaceae</taxon>
        <taxon>Streptomyces</taxon>
    </lineage>
</organism>
<keyword evidence="2 11" id="KW-0378">Hydrolase</keyword>
<evidence type="ECO:0000256" key="7">
    <source>
        <dbReference type="SAM" id="MobiDB-lite"/>
    </source>
</evidence>
<feature type="domain" description="Helicase ATP-binding" evidence="8">
    <location>
        <begin position="68"/>
        <end position="241"/>
    </location>
</feature>
<dbReference type="GO" id="GO:0016787">
    <property type="term" value="F:hydrolase activity"/>
    <property type="evidence" value="ECO:0007669"/>
    <property type="project" value="UniProtKB-KW"/>
</dbReference>
<name>A0ABY9RRY5_9ACTN</name>
<evidence type="ECO:0000259" key="10">
    <source>
        <dbReference type="PROSITE" id="PS51195"/>
    </source>
</evidence>
<feature type="region of interest" description="Disordered" evidence="7">
    <location>
        <begin position="431"/>
        <end position="596"/>
    </location>
</feature>
<dbReference type="PROSITE" id="PS51192">
    <property type="entry name" value="HELICASE_ATP_BIND_1"/>
    <property type="match status" value="1"/>
</dbReference>
<dbReference type="InterPro" id="IPR044742">
    <property type="entry name" value="DEAD/DEAH_RhlB"/>
</dbReference>
<sequence length="596" mass="61666">MSRKAQKPGRRTPSPAPAAPKEFRLPQSTTPALPAVEEFGELDMPTALLNTLTAQGVTVPFPIQAATLPNSLAGRDLLGRGRTGSGKTLAFGLALLARTAGLRAESRAPLALVLVPTRELAQQVADALAPYATAVNLRTATVVGGLSVTRQAAALRRGAEVVVATPGRLNDLVERGDCELGQVRITVLDEADQMTDLGFLPQITKLLRQVRPDGQRLLFSATLDGNIDRLVQQFLSDPVVHSVDPSAAAVATMEHHVFHVLDETDKKAVATRIAARDGRVILFLDTKRSADRLAKRLLSSGVLAAALHGGRSQSQRTRTLEQFKNGQVTALVATNVAARGIHVDDLDLVVNVDPPADHKDYLHRGGRTARAGTSGSVVTLVLPDQKRDVDRTMSHAGIRARTTRITSSDPQLAALTGAREPSGVAVTVEVPAPATPAPKAAKSSRPSRSSRSGRADRTGPAGPSDAAEPGRRPRRPRKDTPEPDQRPRRHRNGGGNGGTANGAVGNGGSTTGGSANGGSAGGASGRGRGGNGSATGAAAGRGGRASDRTAGSTARTGRRTATADGRGSGRPAASDDSAARTSRPGRGRGGAARGTR</sequence>
<feature type="domain" description="Helicase C-terminal" evidence="9">
    <location>
        <begin position="265"/>
        <end position="416"/>
    </location>
</feature>